<comment type="function">
    <text evidence="11">Catalyzes the condensation of acetyl-CoA with acetoacetyl-CoA to form HMG-CoA.</text>
</comment>
<reference evidence="15 18" key="1">
    <citation type="journal article" date="2015" name="Parasit. Vectors">
        <title>Draft genome of the scabies mite.</title>
        <authorList>
            <person name="Rider S.D.Jr."/>
            <person name="Morgan M.S."/>
            <person name="Arlian L.G."/>
        </authorList>
    </citation>
    <scope>NUCLEOTIDE SEQUENCE [LARGE SCALE GENOMIC DNA]</scope>
    <source>
        <strain evidence="15">Arlian Lab</strain>
    </source>
</reference>
<dbReference type="GO" id="GO:0016126">
    <property type="term" value="P:sterol biosynthetic process"/>
    <property type="evidence" value="ECO:0007669"/>
    <property type="project" value="UniProtKB-KW"/>
</dbReference>
<proteinExistence type="inferred from homology"/>
<evidence type="ECO:0000313" key="14">
    <source>
        <dbReference type="EMBL" id="KAF7494631.1"/>
    </source>
</evidence>
<evidence type="ECO:0000256" key="10">
    <source>
        <dbReference type="PIRSR" id="PIRSR610122-2"/>
    </source>
</evidence>
<name>A0A132ADJ5_SARSC</name>
<dbReference type="EnsemblMetazoa" id="SSS_6813s_mrna">
    <property type="protein sequence ID" value="KAF7494631.1"/>
    <property type="gene ID" value="SSS_6813"/>
</dbReference>
<reference evidence="14" key="3">
    <citation type="submission" date="2020-01" db="EMBL/GenBank/DDBJ databases">
        <authorList>
            <person name="Korhonen P.K.K."/>
            <person name="Guangxu M.G."/>
            <person name="Wang T.W."/>
            <person name="Stroehlein A.J.S."/>
            <person name="Young N.D."/>
            <person name="Ang C.-S.A."/>
            <person name="Fernando D.W.F."/>
            <person name="Lu H.L."/>
            <person name="Taylor S.T."/>
            <person name="Ehtesham M.E.M."/>
            <person name="Najaraj S.H.N."/>
            <person name="Harsha G.H.G."/>
            <person name="Madugundu A.M."/>
            <person name="Renuse S.R."/>
            <person name="Holt D.H."/>
            <person name="Pandey A.P."/>
            <person name="Papenfuss A.P."/>
            <person name="Gasser R.B.G."/>
            <person name="Fischer K.F."/>
        </authorList>
    </citation>
    <scope>NUCLEOTIDE SEQUENCE</scope>
    <source>
        <strain evidence="14">SSS_KF_BRIS2020</strain>
    </source>
</reference>
<dbReference type="EMBL" id="JXLN01012465">
    <property type="protein sequence ID" value="KPM08520.1"/>
    <property type="molecule type" value="Genomic_DNA"/>
</dbReference>
<dbReference type="PANTHER" id="PTHR43323:SF2">
    <property type="entry name" value="HYDROXYMETHYLGLUTARYL-COA SYNTHASE"/>
    <property type="match status" value="1"/>
</dbReference>
<dbReference type="Pfam" id="PF08540">
    <property type="entry name" value="HMG_CoA_synt_C"/>
    <property type="match status" value="1"/>
</dbReference>
<dbReference type="VEuPathDB" id="VectorBase:SSCA007039"/>
<evidence type="ECO:0000256" key="4">
    <source>
        <dbReference type="ARBA" id="ARBA00022679"/>
    </source>
</evidence>
<dbReference type="InterPro" id="IPR013746">
    <property type="entry name" value="HMG_CoA_synt_C_dom"/>
</dbReference>
<dbReference type="GO" id="GO:0004421">
    <property type="term" value="F:hydroxymethylglutaryl-CoA synthase activity"/>
    <property type="evidence" value="ECO:0007669"/>
    <property type="project" value="UniProtKB-EC"/>
</dbReference>
<evidence type="ECO:0000313" key="15">
    <source>
        <dbReference type="EMBL" id="KPM08520.1"/>
    </source>
</evidence>
<reference evidence="17" key="2">
    <citation type="journal article" date="2020" name="PLoS Negl. Trop. Dis.">
        <title>High-quality nuclear genome for Sarcoptes scabiei-A critical resource for a neglected parasite.</title>
        <authorList>
            <person name="Korhonen P.K."/>
            <person name="Gasser R.B."/>
            <person name="Ma G."/>
            <person name="Wang T."/>
            <person name="Stroehlein A.J."/>
            <person name="Young N.D."/>
            <person name="Ang C.S."/>
            <person name="Fernando D.D."/>
            <person name="Lu H.C."/>
            <person name="Taylor S."/>
            <person name="Reynolds S.L."/>
            <person name="Mofiz E."/>
            <person name="Najaraj S.H."/>
            <person name="Gowda H."/>
            <person name="Madugundu A."/>
            <person name="Renuse S."/>
            <person name="Holt D."/>
            <person name="Pandey A."/>
            <person name="Papenfuss A.T."/>
            <person name="Fischer K."/>
        </authorList>
    </citation>
    <scope>NUCLEOTIDE SEQUENCE [LARGE SCALE GENOMIC DNA]</scope>
</reference>
<evidence type="ECO:0000256" key="1">
    <source>
        <dbReference type="ARBA" id="ARBA00005218"/>
    </source>
</evidence>
<evidence type="ECO:0000256" key="3">
    <source>
        <dbReference type="ARBA" id="ARBA00012978"/>
    </source>
</evidence>
<dbReference type="InterPro" id="IPR010122">
    <property type="entry name" value="HMG_CoA_synthase_euk"/>
</dbReference>
<evidence type="ECO:0000256" key="2">
    <source>
        <dbReference type="ARBA" id="ARBA00007061"/>
    </source>
</evidence>
<dbReference type="EMBL" id="WVUK01000052">
    <property type="protein sequence ID" value="KAF7494631.1"/>
    <property type="molecule type" value="Genomic_DNA"/>
</dbReference>
<feature type="active site" description="Proton donor/acceptor" evidence="9">
    <location>
        <position position="123"/>
    </location>
</feature>
<keyword evidence="11" id="KW-0443">Lipid metabolism</keyword>
<feature type="domain" description="Hydroxymethylglutaryl-coenzyme A synthase C-terminal" evidence="13">
    <location>
        <begin position="215"/>
        <end position="508"/>
    </location>
</feature>
<feature type="active site" description="Acyl-thioester intermediate" evidence="9">
    <location>
        <position position="157"/>
    </location>
</feature>
<evidence type="ECO:0000259" key="12">
    <source>
        <dbReference type="Pfam" id="PF01154"/>
    </source>
</evidence>
<keyword evidence="5 11" id="KW-0752">Steroid biosynthesis</keyword>
<dbReference type="PANTHER" id="PTHR43323">
    <property type="entry name" value="3-HYDROXY-3-METHYLGLUTARYL COENZYME A SYNTHASE"/>
    <property type="match status" value="1"/>
</dbReference>
<evidence type="ECO:0000256" key="6">
    <source>
        <dbReference type="ARBA" id="ARBA00023011"/>
    </source>
</evidence>
<keyword evidence="11" id="KW-1207">Sterol metabolism</keyword>
<accession>A0A132ADJ5</accession>
<keyword evidence="11" id="KW-0444">Lipid biosynthesis</keyword>
<feature type="binding site" evidence="10">
    <location>
        <position position="312"/>
    </location>
    <ligand>
        <name>CoA</name>
        <dbReference type="ChEBI" id="CHEBI:57287"/>
    </ligand>
</feature>
<organism evidence="15 18">
    <name type="scientific">Sarcoptes scabiei</name>
    <name type="common">Itch mite</name>
    <name type="synonym">Acarus scabiei</name>
    <dbReference type="NCBI Taxonomy" id="52283"/>
    <lineage>
        <taxon>Eukaryota</taxon>
        <taxon>Metazoa</taxon>
        <taxon>Ecdysozoa</taxon>
        <taxon>Arthropoda</taxon>
        <taxon>Chelicerata</taxon>
        <taxon>Arachnida</taxon>
        <taxon>Acari</taxon>
        <taxon>Acariformes</taxon>
        <taxon>Sarcoptiformes</taxon>
        <taxon>Astigmata</taxon>
        <taxon>Psoroptidia</taxon>
        <taxon>Sarcoptoidea</taxon>
        <taxon>Sarcoptidae</taxon>
        <taxon>Sarcoptinae</taxon>
        <taxon>Sarcoptes</taxon>
    </lineage>
</organism>
<feature type="binding site" evidence="10">
    <location>
        <position position="249"/>
    </location>
    <ligand>
        <name>CoA</name>
        <dbReference type="ChEBI" id="CHEBI:57287"/>
    </ligand>
</feature>
<comment type="similarity">
    <text evidence="2 11">Belongs to the thiolase-like superfamily. HMG-CoA synthase family.</text>
</comment>
<evidence type="ECO:0000256" key="8">
    <source>
        <dbReference type="ARBA" id="ARBA00056639"/>
    </source>
</evidence>
<evidence type="ECO:0000256" key="7">
    <source>
        <dbReference type="ARBA" id="ARBA00049887"/>
    </source>
</evidence>
<evidence type="ECO:0000313" key="18">
    <source>
        <dbReference type="Proteomes" id="UP000616769"/>
    </source>
</evidence>
<dbReference type="Proteomes" id="UP000616769">
    <property type="component" value="Unassembled WGS sequence"/>
</dbReference>
<comment type="pathway">
    <text evidence="1 11">Metabolic intermediate biosynthesis; (R)-mevalonate biosynthesis; (R)-mevalonate from acetyl-CoA: step 2/3.</text>
</comment>
<keyword evidence="6 11" id="KW-0756">Sterol biosynthesis</keyword>
<reference evidence="16" key="4">
    <citation type="submission" date="2022-06" db="UniProtKB">
        <authorList>
            <consortium name="EnsemblMetazoa"/>
        </authorList>
    </citation>
    <scope>IDENTIFICATION</scope>
</reference>
<protein>
    <recommendedName>
        <fullName evidence="3 11">Hydroxymethylglutaryl-CoA synthase</fullName>
        <shortName evidence="11">HMG-CoA synthase</shortName>
        <ecNumber evidence="3 11">2.3.3.10</ecNumber>
    </recommendedName>
    <alternativeName>
        <fullName evidence="11">3-hydroxy-3-methylglutaryl coenzyme A synthase</fullName>
    </alternativeName>
</protein>
<dbReference type="EC" id="2.3.3.10" evidence="3 11"/>
<dbReference type="UniPathway" id="UPA00058">
    <property type="reaction ID" value="UER00102"/>
</dbReference>
<feature type="domain" description="Hydroxymethylglutaryl-coenzyme A synthase N-terminal" evidence="12">
    <location>
        <begin position="41"/>
        <end position="213"/>
    </location>
</feature>
<dbReference type="AlphaFoldDB" id="A0A132ADJ5"/>
<evidence type="ECO:0000313" key="16">
    <source>
        <dbReference type="EnsemblMetazoa" id="KAF7494631.1"/>
    </source>
</evidence>
<keyword evidence="17" id="KW-1185">Reference proteome</keyword>
<feature type="active site" description="Proton donor/acceptor" evidence="9">
    <location>
        <position position="307"/>
    </location>
</feature>
<evidence type="ECO:0000256" key="9">
    <source>
        <dbReference type="PIRSR" id="PIRSR610122-1"/>
    </source>
</evidence>
<dbReference type="NCBIfam" id="TIGR01833">
    <property type="entry name" value="HMG-CoA-S_euk"/>
    <property type="match status" value="1"/>
</dbReference>
<gene>
    <name evidence="15" type="ORF">QR98_0070420</name>
    <name evidence="14" type="ORF">SSS_6813</name>
</gene>
<keyword evidence="4 11" id="KW-0808">Transferase</keyword>
<dbReference type="GO" id="GO:0006084">
    <property type="term" value="P:acetyl-CoA metabolic process"/>
    <property type="evidence" value="ECO:0007669"/>
    <property type="project" value="InterPro"/>
</dbReference>
<dbReference type="InterPro" id="IPR013528">
    <property type="entry name" value="HMG_CoA_synth_N"/>
</dbReference>
<dbReference type="CDD" id="cd00827">
    <property type="entry name" value="init_cond_enzymes"/>
    <property type="match status" value="1"/>
</dbReference>
<comment type="function">
    <text evidence="8">This enzyme condenses acetyl-CoA with acetoacetyl-CoA to form HMG-CoA, which is the substrate for HMG-CoA reductase.</text>
</comment>
<keyword evidence="11" id="KW-0753">Steroid metabolism</keyword>
<dbReference type="Pfam" id="PF01154">
    <property type="entry name" value="HMG_CoA_synt_N"/>
    <property type="match status" value="1"/>
</dbReference>
<sequence>MPGSQIQNGSTNNNSIHRLNSSINNGNNFGRLSNNELNNRWPDDVGIIALDIYFPSTYVDQTELEDFNGVSRGKYTIGLGQNKMGFIDDREDITSICLTVTEKLLNKFQISRNDIGFLMIGTETIIDKSKSVKTALMDLFKECGNTDIEGVHVTNACYGGTASLFHAIDWIESSSWDGRYALVIAADIAVYASGPARPTGGCGAIAMLIGPNATIILDRKVRSTYMANVYDFYKPILSSEYPIVDGPLSNRCYLEALDQCFNLYFNKLTRIEATKSHQLNGNVQFSDQNRSNQNILDLKLFDAIIFHAPYCKLVQKSLARLYLLDNLRLQSIDPSLFDPKLEKHRNIKLEESYNDRELEKLLLTLSSELFAKKTDSSLMLAREIGNMYTASLYACLISYLISEPIETLLNKKLLLFSYGSGLAASMFSAKITGDQSKLNSMLQCLSDVRERLQRRHRISPSRFEETLNQREKTHNCAPFHPQGDLALLDSGTYYLTEVNQLYHRTYQKV</sequence>
<dbReference type="InterPro" id="IPR016039">
    <property type="entry name" value="Thiolase-like"/>
</dbReference>
<comment type="catalytic activity">
    <reaction evidence="7">
        <text>acetoacetyl-CoA + acetyl-CoA + H2O = (3S)-3-hydroxy-3-methylglutaryl-CoA + CoA + H(+)</text>
        <dbReference type="Rhea" id="RHEA:10188"/>
        <dbReference type="ChEBI" id="CHEBI:15377"/>
        <dbReference type="ChEBI" id="CHEBI:15378"/>
        <dbReference type="ChEBI" id="CHEBI:43074"/>
        <dbReference type="ChEBI" id="CHEBI:57286"/>
        <dbReference type="ChEBI" id="CHEBI:57287"/>
        <dbReference type="ChEBI" id="CHEBI:57288"/>
        <dbReference type="EC" id="2.3.3.10"/>
    </reaction>
    <physiologicalReaction direction="left-to-right" evidence="7">
        <dbReference type="Rhea" id="RHEA:10189"/>
    </physiologicalReaction>
</comment>
<dbReference type="FunFam" id="3.40.47.10:FF:000008">
    <property type="entry name" value="3-hydroxy-3-methylglutaryl coenzyme A synthase"/>
    <property type="match status" value="1"/>
</dbReference>
<evidence type="ECO:0000256" key="11">
    <source>
        <dbReference type="RuleBase" id="RU364071"/>
    </source>
</evidence>
<dbReference type="GO" id="GO:0010142">
    <property type="term" value="P:farnesyl diphosphate biosynthetic process, mevalonate pathway"/>
    <property type="evidence" value="ECO:0007669"/>
    <property type="project" value="InterPro"/>
</dbReference>
<dbReference type="Gene3D" id="3.40.47.10">
    <property type="match status" value="1"/>
</dbReference>
<dbReference type="Proteomes" id="UP000070412">
    <property type="component" value="Unassembled WGS sequence"/>
</dbReference>
<evidence type="ECO:0000313" key="17">
    <source>
        <dbReference type="Proteomes" id="UP000070412"/>
    </source>
</evidence>
<evidence type="ECO:0000256" key="5">
    <source>
        <dbReference type="ARBA" id="ARBA00022955"/>
    </source>
</evidence>
<dbReference type="OMA" id="DDAYNWI"/>
<feature type="binding site" evidence="10">
    <location>
        <position position="316"/>
    </location>
    <ligand>
        <name>CoA</name>
        <dbReference type="ChEBI" id="CHEBI:57287"/>
    </ligand>
</feature>
<evidence type="ECO:0000259" key="13">
    <source>
        <dbReference type="Pfam" id="PF08540"/>
    </source>
</evidence>
<dbReference type="SUPFAM" id="SSF53901">
    <property type="entry name" value="Thiolase-like"/>
    <property type="match status" value="2"/>
</dbReference>
<dbReference type="OrthoDB" id="1269963at2759"/>